<dbReference type="InterPro" id="IPR021109">
    <property type="entry name" value="Peptidase_aspartic_dom_sf"/>
</dbReference>
<feature type="compositionally biased region" description="Basic and acidic residues" evidence="1">
    <location>
        <begin position="267"/>
        <end position="294"/>
    </location>
</feature>
<feature type="compositionally biased region" description="Acidic residues" evidence="1">
    <location>
        <begin position="295"/>
        <end position="304"/>
    </location>
</feature>
<sequence>MRSGARSEVPDEGGIGIDESSSDDDRGLYRRPQQDGVLHEYIRQIEKASSPEGERSSQKIELATHRPLGQIRPFSGLRNKSENSMQWLRGFVYEMKGTRASPDEWCMPFQPSSKDGALHWHRQLPKKTKRTWSLLSSSFIRNARIQFDKGGRKAREAIPGNLWRSWTRTKLCHVKVYDIHELEEMIIEILMVDDHESAKGSSQPRSRSHDTSRSKRSDHPRDGYSRGDRRDRDFGRRRDDSRNIPRVTFTEGSKALETQRTYTSDEDDRHDIYDDYNDYDNHDGWNADKSRYTDEEREEYEDSADGDGFVAAANAVERRNEADGTSTENGLEVNNTFGGESIMGSPEDSLGVKTEGIVSSVVQETPRRRLNKEVRLLPGERMGWWSVQKFDRRVRMRTLVEGAVNDQRTRIFLDTGANISIVLARYAKKLSLRDIPNQDCSMDIQGISKEKATMTRKTTVKIMLGWERVYVFDMWGLMFY</sequence>
<feature type="region of interest" description="Disordered" evidence="1">
    <location>
        <begin position="1"/>
        <end position="37"/>
    </location>
</feature>
<dbReference type="OrthoDB" id="126457at2759"/>
<keyword evidence="3" id="KW-1185">Reference proteome</keyword>
<feature type="compositionally biased region" description="Polar residues" evidence="1">
    <location>
        <begin position="323"/>
        <end position="338"/>
    </location>
</feature>
<evidence type="ECO:0000256" key="1">
    <source>
        <dbReference type="SAM" id="MobiDB-lite"/>
    </source>
</evidence>
<accession>A0A225V3V6</accession>
<dbReference type="AlphaFoldDB" id="A0A225V3V6"/>
<gene>
    <name evidence="2" type="ORF">PHMEG_00028899</name>
</gene>
<evidence type="ECO:0000313" key="2">
    <source>
        <dbReference type="EMBL" id="OWZ00002.1"/>
    </source>
</evidence>
<comment type="caution">
    <text evidence="2">The sequence shown here is derived from an EMBL/GenBank/DDBJ whole genome shotgun (WGS) entry which is preliminary data.</text>
</comment>
<feature type="region of interest" description="Disordered" evidence="1">
    <location>
        <begin position="318"/>
        <end position="350"/>
    </location>
</feature>
<name>A0A225V3V6_9STRA</name>
<dbReference type="Proteomes" id="UP000198211">
    <property type="component" value="Unassembled WGS sequence"/>
</dbReference>
<dbReference type="EMBL" id="NBNE01007982">
    <property type="protein sequence ID" value="OWZ00002.1"/>
    <property type="molecule type" value="Genomic_DNA"/>
</dbReference>
<dbReference type="SUPFAM" id="SSF50630">
    <property type="entry name" value="Acid proteases"/>
    <property type="match status" value="1"/>
</dbReference>
<evidence type="ECO:0000313" key="3">
    <source>
        <dbReference type="Proteomes" id="UP000198211"/>
    </source>
</evidence>
<evidence type="ECO:0008006" key="4">
    <source>
        <dbReference type="Google" id="ProtNLM"/>
    </source>
</evidence>
<dbReference type="Gene3D" id="2.40.70.10">
    <property type="entry name" value="Acid Proteases"/>
    <property type="match status" value="1"/>
</dbReference>
<reference evidence="3" key="1">
    <citation type="submission" date="2017-03" db="EMBL/GenBank/DDBJ databases">
        <title>Phytopthora megakarya and P. palmivora, two closely related causual agents of cacao black pod achieved similar genome size and gene model numbers by different mechanisms.</title>
        <authorList>
            <person name="Ali S."/>
            <person name="Shao J."/>
            <person name="Larry D.J."/>
            <person name="Kronmiller B."/>
            <person name="Shen D."/>
            <person name="Strem M.D."/>
            <person name="Melnick R.L."/>
            <person name="Guiltinan M.J."/>
            <person name="Tyler B.M."/>
            <person name="Meinhardt L.W."/>
            <person name="Bailey B.A."/>
        </authorList>
    </citation>
    <scope>NUCLEOTIDE SEQUENCE [LARGE SCALE GENOMIC DNA]</scope>
    <source>
        <strain evidence="3">zdho120</strain>
    </source>
</reference>
<organism evidence="2 3">
    <name type="scientific">Phytophthora megakarya</name>
    <dbReference type="NCBI Taxonomy" id="4795"/>
    <lineage>
        <taxon>Eukaryota</taxon>
        <taxon>Sar</taxon>
        <taxon>Stramenopiles</taxon>
        <taxon>Oomycota</taxon>
        <taxon>Peronosporomycetes</taxon>
        <taxon>Peronosporales</taxon>
        <taxon>Peronosporaceae</taxon>
        <taxon>Phytophthora</taxon>
    </lineage>
</organism>
<feature type="region of interest" description="Disordered" evidence="1">
    <location>
        <begin position="197"/>
        <end position="304"/>
    </location>
</feature>
<feature type="compositionally biased region" description="Basic and acidic residues" evidence="1">
    <location>
        <begin position="207"/>
        <end position="243"/>
    </location>
</feature>
<proteinExistence type="predicted"/>
<protein>
    <recommendedName>
        <fullName evidence="4">Peptidase A2 domain-containing protein</fullName>
    </recommendedName>
</protein>